<evidence type="ECO:0000313" key="5">
    <source>
        <dbReference type="EMBL" id="KAH0821533.1"/>
    </source>
</evidence>
<keyword evidence="3" id="KW-0347">Helicase</keyword>
<dbReference type="GO" id="GO:0045003">
    <property type="term" value="P:double-strand break repair via synthesis-dependent strand annealing"/>
    <property type="evidence" value="ECO:0007669"/>
    <property type="project" value="TreeGrafter"/>
</dbReference>
<dbReference type="PANTHER" id="PTHR14025:SF20">
    <property type="entry name" value="FANCONI ANEMIA GROUP M PROTEIN"/>
    <property type="match status" value="1"/>
</dbReference>
<name>A0A8J6HWR6_TENMO</name>
<keyword evidence="1" id="KW-0547">Nucleotide-binding</keyword>
<protein>
    <submittedName>
        <fullName evidence="5">Uncharacterized protein</fullName>
    </submittedName>
</protein>
<evidence type="ECO:0000313" key="6">
    <source>
        <dbReference type="Proteomes" id="UP000719412"/>
    </source>
</evidence>
<dbReference type="GO" id="GO:0000400">
    <property type="term" value="F:four-way junction DNA binding"/>
    <property type="evidence" value="ECO:0007669"/>
    <property type="project" value="TreeGrafter"/>
</dbReference>
<evidence type="ECO:0000256" key="1">
    <source>
        <dbReference type="ARBA" id="ARBA00022741"/>
    </source>
</evidence>
<reference evidence="5" key="2">
    <citation type="submission" date="2021-08" db="EMBL/GenBank/DDBJ databases">
        <authorList>
            <person name="Eriksson T."/>
        </authorList>
    </citation>
    <scope>NUCLEOTIDE SEQUENCE</scope>
    <source>
        <strain evidence="5">Stoneville</strain>
        <tissue evidence="5">Whole head</tissue>
    </source>
</reference>
<dbReference type="GO" id="GO:0016787">
    <property type="term" value="F:hydrolase activity"/>
    <property type="evidence" value="ECO:0007669"/>
    <property type="project" value="UniProtKB-KW"/>
</dbReference>
<keyword evidence="6" id="KW-1185">Reference proteome</keyword>
<keyword evidence="4" id="KW-0067">ATP-binding</keyword>
<accession>A0A8J6HWR6</accession>
<comment type="caution">
    <text evidence="5">The sequence shown here is derived from an EMBL/GenBank/DDBJ whole genome shotgun (WGS) entry which is preliminary data.</text>
</comment>
<dbReference type="AlphaFoldDB" id="A0A8J6HWR6"/>
<sequence length="227" mass="26143">MLERTGRKKEGRIVVLVTEGREQQTLKDCLVYKSNLGSFVTSTQQLDEGKYRDNPKMIPSYIQPRCQKMFITVKKPAVTKNSNLKDLLKNMASENLKFDDFEIVEIKERISDKCEDLWIKENPLECESEPPKINFSKHLEKQRAFQSSGTIKQSKQTEILVGLLQFADSKRYNIPVTQKFSAVGDFNQNKYLKQGDIRSMFSKPAPNTLSQGVSESHIYFYMQGNVL</sequence>
<dbReference type="GO" id="GO:0005524">
    <property type="term" value="F:ATP binding"/>
    <property type="evidence" value="ECO:0007669"/>
    <property type="project" value="UniProtKB-KW"/>
</dbReference>
<evidence type="ECO:0000256" key="3">
    <source>
        <dbReference type="ARBA" id="ARBA00022806"/>
    </source>
</evidence>
<evidence type="ECO:0000256" key="4">
    <source>
        <dbReference type="ARBA" id="ARBA00022840"/>
    </source>
</evidence>
<evidence type="ECO:0000256" key="2">
    <source>
        <dbReference type="ARBA" id="ARBA00022801"/>
    </source>
</evidence>
<organism evidence="5 6">
    <name type="scientific">Tenebrio molitor</name>
    <name type="common">Yellow mealworm beetle</name>
    <dbReference type="NCBI Taxonomy" id="7067"/>
    <lineage>
        <taxon>Eukaryota</taxon>
        <taxon>Metazoa</taxon>
        <taxon>Ecdysozoa</taxon>
        <taxon>Arthropoda</taxon>
        <taxon>Hexapoda</taxon>
        <taxon>Insecta</taxon>
        <taxon>Pterygota</taxon>
        <taxon>Neoptera</taxon>
        <taxon>Endopterygota</taxon>
        <taxon>Coleoptera</taxon>
        <taxon>Polyphaga</taxon>
        <taxon>Cucujiformia</taxon>
        <taxon>Tenebrionidae</taxon>
        <taxon>Tenebrio</taxon>
    </lineage>
</organism>
<dbReference type="EMBL" id="JABDTM020007432">
    <property type="protein sequence ID" value="KAH0821533.1"/>
    <property type="molecule type" value="Genomic_DNA"/>
</dbReference>
<proteinExistence type="predicted"/>
<dbReference type="GO" id="GO:0043138">
    <property type="term" value="F:3'-5' DNA helicase activity"/>
    <property type="evidence" value="ECO:0007669"/>
    <property type="project" value="TreeGrafter"/>
</dbReference>
<keyword evidence="2" id="KW-0378">Hydrolase</keyword>
<reference evidence="5" key="1">
    <citation type="journal article" date="2020" name="J Insects Food Feed">
        <title>The yellow mealworm (Tenebrio molitor) genome: a resource for the emerging insects as food and feed industry.</title>
        <authorList>
            <person name="Eriksson T."/>
            <person name="Andere A."/>
            <person name="Kelstrup H."/>
            <person name="Emery V."/>
            <person name="Picard C."/>
        </authorList>
    </citation>
    <scope>NUCLEOTIDE SEQUENCE</scope>
    <source>
        <strain evidence="5">Stoneville</strain>
        <tissue evidence="5">Whole head</tissue>
    </source>
</reference>
<dbReference type="Proteomes" id="UP000719412">
    <property type="component" value="Unassembled WGS sequence"/>
</dbReference>
<gene>
    <name evidence="5" type="ORF">GEV33_001258</name>
</gene>
<dbReference type="PANTHER" id="PTHR14025">
    <property type="entry name" value="FANCONI ANEMIA GROUP M FANCM FAMILY MEMBER"/>
    <property type="match status" value="1"/>
</dbReference>
<dbReference type="GO" id="GO:0036297">
    <property type="term" value="P:interstrand cross-link repair"/>
    <property type="evidence" value="ECO:0007669"/>
    <property type="project" value="TreeGrafter"/>
</dbReference>
<dbReference type="GO" id="GO:0009378">
    <property type="term" value="F:four-way junction helicase activity"/>
    <property type="evidence" value="ECO:0007669"/>
    <property type="project" value="TreeGrafter"/>
</dbReference>